<dbReference type="EMBL" id="HADZ01001627">
    <property type="protein sequence ID" value="SBP65568.1"/>
    <property type="molecule type" value="Transcribed_RNA"/>
</dbReference>
<reference evidence="2" key="1">
    <citation type="submission" date="2016-05" db="EMBL/GenBank/DDBJ databases">
        <authorList>
            <person name="Lavstsen T."/>
            <person name="Jespersen J.S."/>
        </authorList>
    </citation>
    <scope>NUCLEOTIDE SEQUENCE</scope>
    <source>
        <tissue evidence="2">Brain</tissue>
    </source>
</reference>
<protein>
    <submittedName>
        <fullName evidence="2">Uncharacterized protein</fullName>
    </submittedName>
</protein>
<keyword evidence="1" id="KW-1133">Transmembrane helix</keyword>
<feature type="non-terminal residue" evidence="2">
    <location>
        <position position="134"/>
    </location>
</feature>
<feature type="non-terminal residue" evidence="2">
    <location>
        <position position="1"/>
    </location>
</feature>
<feature type="transmembrane region" description="Helical" evidence="1">
    <location>
        <begin position="61"/>
        <end position="80"/>
    </location>
</feature>
<keyword evidence="1" id="KW-0812">Transmembrane</keyword>
<accession>A0A1A8BF88</accession>
<organism evidence="2">
    <name type="scientific">Nothobranchius kadleci</name>
    <name type="common">African annual killifish</name>
    <dbReference type="NCBI Taxonomy" id="1051664"/>
    <lineage>
        <taxon>Eukaryota</taxon>
        <taxon>Metazoa</taxon>
        <taxon>Chordata</taxon>
        <taxon>Craniata</taxon>
        <taxon>Vertebrata</taxon>
        <taxon>Euteleostomi</taxon>
        <taxon>Actinopterygii</taxon>
        <taxon>Neopterygii</taxon>
        <taxon>Teleostei</taxon>
        <taxon>Neoteleostei</taxon>
        <taxon>Acanthomorphata</taxon>
        <taxon>Ovalentaria</taxon>
        <taxon>Atherinomorphae</taxon>
        <taxon>Cyprinodontiformes</taxon>
        <taxon>Nothobranchiidae</taxon>
        <taxon>Nothobranchius</taxon>
    </lineage>
</organism>
<gene>
    <name evidence="2" type="primary">Nfu_g_1_010227</name>
</gene>
<feature type="transmembrane region" description="Helical" evidence="1">
    <location>
        <begin position="21"/>
        <end position="41"/>
    </location>
</feature>
<dbReference type="AlphaFoldDB" id="A0A1A8BF88"/>
<evidence type="ECO:0000256" key="1">
    <source>
        <dbReference type="SAM" id="Phobius"/>
    </source>
</evidence>
<proteinExistence type="predicted"/>
<keyword evidence="1" id="KW-0472">Membrane</keyword>
<evidence type="ECO:0000313" key="2">
    <source>
        <dbReference type="EMBL" id="SBP65568.1"/>
    </source>
</evidence>
<reference evidence="2" key="2">
    <citation type="submission" date="2016-06" db="EMBL/GenBank/DDBJ databases">
        <title>The genome of a short-lived fish provides insights into sex chromosome evolution and the genetic control of aging.</title>
        <authorList>
            <person name="Reichwald K."/>
            <person name="Felder M."/>
            <person name="Petzold A."/>
            <person name="Koch P."/>
            <person name="Groth M."/>
            <person name="Platzer M."/>
        </authorList>
    </citation>
    <scope>NUCLEOTIDE SEQUENCE</scope>
    <source>
        <tissue evidence="2">Brain</tissue>
    </source>
</reference>
<sequence length="134" mass="15669">FKYGTINELYNKYRDLSSSDHFTLCNTAINLVILILILLICSFQDKSSSVMTPKKFTSFNLLIQILSNFINVFIFNYLLLNIIKYDLSVFNESLFPSNHNLIFSNSASLVSFNQYRLLNNKKLCHLQIRYTLTY</sequence>
<name>A0A1A8BF88_NOTKA</name>